<protein>
    <submittedName>
        <fullName evidence="2">Uncharacterized protein</fullName>
    </submittedName>
</protein>
<gene>
    <name evidence="2" type="ORF">A2919_02310</name>
</gene>
<evidence type="ECO:0000256" key="1">
    <source>
        <dbReference type="SAM" id="Coils"/>
    </source>
</evidence>
<dbReference type="EMBL" id="MHOH01000011">
    <property type="protein sequence ID" value="OGZ60859.1"/>
    <property type="molecule type" value="Genomic_DNA"/>
</dbReference>
<comment type="caution">
    <text evidence="2">The sequence shown here is derived from an EMBL/GenBank/DDBJ whole genome shotgun (WGS) entry which is preliminary data.</text>
</comment>
<proteinExistence type="predicted"/>
<name>A0A1G2HEP8_9BACT</name>
<evidence type="ECO:0000313" key="2">
    <source>
        <dbReference type="EMBL" id="OGZ60859.1"/>
    </source>
</evidence>
<organism evidence="2 3">
    <name type="scientific">Candidatus Spechtbacteria bacterium RIFCSPLOWO2_01_FULL_43_12</name>
    <dbReference type="NCBI Taxonomy" id="1802162"/>
    <lineage>
        <taxon>Bacteria</taxon>
        <taxon>Candidatus Spechtiibacteriota</taxon>
    </lineage>
</organism>
<feature type="coiled-coil region" evidence="1">
    <location>
        <begin position="10"/>
        <end position="51"/>
    </location>
</feature>
<keyword evidence="1" id="KW-0175">Coiled coil</keyword>
<evidence type="ECO:0000313" key="3">
    <source>
        <dbReference type="Proteomes" id="UP000178835"/>
    </source>
</evidence>
<accession>A0A1G2HEP8</accession>
<reference evidence="2 3" key="1">
    <citation type="journal article" date="2016" name="Nat. Commun.">
        <title>Thousands of microbial genomes shed light on interconnected biogeochemical processes in an aquifer system.</title>
        <authorList>
            <person name="Anantharaman K."/>
            <person name="Brown C.T."/>
            <person name="Hug L.A."/>
            <person name="Sharon I."/>
            <person name="Castelle C.J."/>
            <person name="Probst A.J."/>
            <person name="Thomas B.C."/>
            <person name="Singh A."/>
            <person name="Wilkins M.J."/>
            <person name="Karaoz U."/>
            <person name="Brodie E.L."/>
            <person name="Williams K.H."/>
            <person name="Hubbard S.S."/>
            <person name="Banfield J.F."/>
        </authorList>
    </citation>
    <scope>NUCLEOTIDE SEQUENCE [LARGE SCALE GENOMIC DNA]</scope>
</reference>
<dbReference type="AlphaFoldDB" id="A0A1G2HEP8"/>
<sequence length="93" mass="11295">MARAVNPRDIRRFRDELQKEQMKLEDADKELQRLRSELLQVEMDLSTARRRQGQLNMEIRRKSLEKGNIERNALRNKRELDELTRTLREGEFK</sequence>
<dbReference type="Proteomes" id="UP000178835">
    <property type="component" value="Unassembled WGS sequence"/>
</dbReference>